<comment type="caution">
    <text evidence="1">The sequence shown here is derived from an EMBL/GenBank/DDBJ whole genome shotgun (WGS) entry which is preliminary data.</text>
</comment>
<sequence length="43" mass="4431">MTSFLRSVRSLAPTDSVSVSTALSSVRDGLGELGKLDGPARVP</sequence>
<protein>
    <submittedName>
        <fullName evidence="1">Uncharacterized protein</fullName>
    </submittedName>
</protein>
<organism evidence="1 2">
    <name type="scientific">Halogranum salarium B-1</name>
    <dbReference type="NCBI Taxonomy" id="1210908"/>
    <lineage>
        <taxon>Archaea</taxon>
        <taxon>Methanobacteriati</taxon>
        <taxon>Methanobacteriota</taxon>
        <taxon>Stenosarchaea group</taxon>
        <taxon>Halobacteria</taxon>
        <taxon>Halobacteriales</taxon>
        <taxon>Haloferacaceae</taxon>
    </lineage>
</organism>
<dbReference type="EMBL" id="ALJD01000002">
    <property type="protein sequence ID" value="EJN61374.1"/>
    <property type="molecule type" value="Genomic_DNA"/>
</dbReference>
<dbReference type="AlphaFoldDB" id="J3JHX3"/>
<reference evidence="1 2" key="1">
    <citation type="journal article" date="2012" name="J. Bacteriol.">
        <title>Draft Genome Sequence of the Extremely Halophilic Archaeon Halogranum salarium B-1T.</title>
        <authorList>
            <person name="Kim K.K."/>
            <person name="Lee K.C."/>
            <person name="Lee J.S."/>
        </authorList>
    </citation>
    <scope>NUCLEOTIDE SEQUENCE [LARGE SCALE GENOMIC DNA]</scope>
    <source>
        <strain evidence="1 2">B-1</strain>
    </source>
</reference>
<evidence type="ECO:0000313" key="2">
    <source>
        <dbReference type="Proteomes" id="UP000007813"/>
    </source>
</evidence>
<gene>
    <name evidence="1" type="ORF">HSB1_04150</name>
</gene>
<name>J3JHX3_9EURY</name>
<accession>J3JHX3</accession>
<evidence type="ECO:0000313" key="1">
    <source>
        <dbReference type="EMBL" id="EJN61374.1"/>
    </source>
</evidence>
<proteinExistence type="predicted"/>
<dbReference type="Proteomes" id="UP000007813">
    <property type="component" value="Unassembled WGS sequence"/>
</dbReference>